<feature type="compositionally biased region" description="Basic residues" evidence="1">
    <location>
        <begin position="1"/>
        <end position="11"/>
    </location>
</feature>
<feature type="region of interest" description="Disordered" evidence="1">
    <location>
        <begin position="983"/>
        <end position="1003"/>
    </location>
</feature>
<protein>
    <submittedName>
        <fullName evidence="2">Uncharacterized protein</fullName>
    </submittedName>
</protein>
<feature type="compositionally biased region" description="Polar residues" evidence="1">
    <location>
        <begin position="193"/>
        <end position="202"/>
    </location>
</feature>
<accession>A0A6C0FBJ2</accession>
<dbReference type="AlphaFoldDB" id="A0A6C0FBJ2"/>
<proteinExistence type="predicted"/>
<dbReference type="EMBL" id="MN738829">
    <property type="protein sequence ID" value="QHT38221.1"/>
    <property type="molecule type" value="Genomic_DNA"/>
</dbReference>
<feature type="region of interest" description="Disordered" evidence="1">
    <location>
        <begin position="1"/>
        <end position="28"/>
    </location>
</feature>
<reference evidence="2" key="1">
    <citation type="journal article" date="2020" name="Nature">
        <title>Giant virus diversity and host interactions through global metagenomics.</title>
        <authorList>
            <person name="Schulz F."/>
            <person name="Roux S."/>
            <person name="Paez-Espino D."/>
            <person name="Jungbluth S."/>
            <person name="Walsh D.A."/>
            <person name="Denef V.J."/>
            <person name="McMahon K.D."/>
            <person name="Konstantinidis K.T."/>
            <person name="Eloe-Fadrosh E.A."/>
            <person name="Kyrpides N.C."/>
            <person name="Woyke T."/>
        </authorList>
    </citation>
    <scope>NUCLEOTIDE SEQUENCE</scope>
    <source>
        <strain evidence="2">GVMAG-S-ERX556101-89</strain>
    </source>
</reference>
<evidence type="ECO:0000313" key="2">
    <source>
        <dbReference type="EMBL" id="QHT38221.1"/>
    </source>
</evidence>
<evidence type="ECO:0000256" key="1">
    <source>
        <dbReference type="SAM" id="MobiDB-lite"/>
    </source>
</evidence>
<feature type="compositionally biased region" description="Low complexity" evidence="1">
    <location>
        <begin position="12"/>
        <end position="28"/>
    </location>
</feature>
<feature type="region of interest" description="Disordered" evidence="1">
    <location>
        <begin position="159"/>
        <end position="205"/>
    </location>
</feature>
<sequence>MKTKLNKKSTNKNKLNFGASRSSRSSRSSLSGLTLDTIETKLLVGRDSLAGRQSDKREHVITFLTRIRGVVTADGVRAASENFNHITAADDLKAFTYSNAWDDVPNNIPFNEFAKNSNGVIPLRVLPTSRRLNLIGAMSEIINFDIDLGEARFEQSKRTTFGAKKNKTKFGTQQLPTVPEKSAAPLLPPSPPQRTESVTTQPGDDGVSEITTGSATSSISIASAASSFDTLEKRTGQLIHRYMALWYFATHENQRFLETGVASEKIKEQTILFFNEVGRYYGTTLSEQGLPTNPTLIQRLQRAASGVMLTPDGMASFGMGYAHLASMKLQELYVMVALNRPVESAEDSVKKASYKQIIEDAKTLETRPHSAYMYNRLKKWLSINNDYNTPRTQIEWYRIQTIYFVRRRLLKYKKVLKIINFFAENILSNHIFIQYIAQGGRAYSKTLILKTCIAEITAAISGIFYMQNEGRLPTDRPLPDSAPTTLRNVALVIFTQLAIIEGHMNLPQVETPELRQRRAQPLLSEIPESVLRENETLHGPPQPVTTAYINLQDPGELEAWSHVYKIASLILEQIIELSRVQGMQSGIFYDFDDEVLPVELTPDNFWGEEFADPDEVKRTYIRNWTISLHNRLDSIPPITIPQKVGLEEPFYFIKNHPKIALYFINIEMENVRTEGLDRALMDFINYFTTNTTATQPNVSLLVTTQEISRNIFNAVLVGKAVAITPHAIKDAITLAVSPLMNASGSRLNGAAMKRIFDMTLCFLEATYTNIPWRFIWQGANANNVLMIMAVVYCLSSGWNAVTTNRARNADNDDDLINLVRHRISQLPIFNKPQTRHLLPIVLEHWATQTSDDTIPNPEFRIVRYQAIYLNLLQKPGLVVVYDEINRKLHNIRRAELPEEEPARAPGAISEPDPPHVLFKQLNITKIEETLSDPENKRLLEMYKIANSVDGLSQSKGLDTYLSNFDISNIVSVIWNKLNRLARPEPRGARAPRPPSPPGAGGEARFGKLAKVFEPYREFVFDVKKTGDKRGIYVKTRFGVKQVKDDKYGLYVKADGKKFHLYKW</sequence>
<name>A0A6C0FBJ2_9ZZZZ</name>
<organism evidence="2">
    <name type="scientific">viral metagenome</name>
    <dbReference type="NCBI Taxonomy" id="1070528"/>
    <lineage>
        <taxon>unclassified sequences</taxon>
        <taxon>metagenomes</taxon>
        <taxon>organismal metagenomes</taxon>
    </lineage>
</organism>